<reference evidence="3 4" key="1">
    <citation type="submission" date="2020-10" db="EMBL/GenBank/DDBJ databases">
        <title>Connecting structure to function with the recovery of over 1000 high-quality activated sludge metagenome-assembled genomes encoding full-length rRNA genes using long-read sequencing.</title>
        <authorList>
            <person name="Singleton C.M."/>
            <person name="Petriglieri F."/>
            <person name="Kristensen J.M."/>
            <person name="Kirkegaard R.H."/>
            <person name="Michaelsen T.Y."/>
            <person name="Andersen M.H."/>
            <person name="Karst S.M."/>
            <person name="Dueholm M.S."/>
            <person name="Nielsen P.H."/>
            <person name="Albertsen M."/>
        </authorList>
    </citation>
    <scope>NUCLEOTIDE SEQUENCE [LARGE SCALE GENOMIC DNA]</scope>
    <source>
        <strain evidence="3">Ribe_18-Q3-R11-54_MAXAC.273</strain>
    </source>
</reference>
<dbReference type="InterPro" id="IPR035986">
    <property type="entry name" value="PKD_dom_sf"/>
</dbReference>
<dbReference type="CDD" id="cd00146">
    <property type="entry name" value="PKD"/>
    <property type="match status" value="1"/>
</dbReference>
<evidence type="ECO:0000256" key="1">
    <source>
        <dbReference type="SAM" id="SignalP"/>
    </source>
</evidence>
<dbReference type="Gene3D" id="2.60.40.10">
    <property type="entry name" value="Immunoglobulins"/>
    <property type="match status" value="1"/>
</dbReference>
<feature type="chain" id="PRO_5039687774" description="PKD domain-containing protein" evidence="1">
    <location>
        <begin position="20"/>
        <end position="273"/>
    </location>
</feature>
<sequence>MKNIYLTLTFILGCFVACAPDRDNDFNLSPAPSAPQFTAKVLEADSNRVVVTSLSDDNFQLLWDLPGGNPKTSNQKMDTILYTDIGEYTITLFVSKTDGSGTVSASQKITILRDAPLVCSPKLALLTGCSSAGKCWTFSTAAGAVKVGPTYGDFSWYTSPVNGLQDAQYDDHYCFTFLHFVFQNKNSGQSVNPWNGYAAEDYNPGVSEFQFLEGTGMEGRDQIIIPDDQFMGTWDTDNVMDVISLTETELVIRATYAHKMVCLLLKDGLNTHL</sequence>
<dbReference type="InterPro" id="IPR013783">
    <property type="entry name" value="Ig-like_fold"/>
</dbReference>
<evidence type="ECO:0000313" key="4">
    <source>
        <dbReference type="Proteomes" id="UP000808337"/>
    </source>
</evidence>
<dbReference type="SUPFAM" id="SSF49299">
    <property type="entry name" value="PKD domain"/>
    <property type="match status" value="1"/>
</dbReference>
<dbReference type="InterPro" id="IPR000601">
    <property type="entry name" value="PKD_dom"/>
</dbReference>
<evidence type="ECO:0000313" key="3">
    <source>
        <dbReference type="EMBL" id="MBK9984822.1"/>
    </source>
</evidence>
<keyword evidence="1" id="KW-0732">Signal</keyword>
<name>A0A9D7XVM1_9BACT</name>
<protein>
    <recommendedName>
        <fullName evidence="2">PKD domain-containing protein</fullName>
    </recommendedName>
</protein>
<comment type="caution">
    <text evidence="3">The sequence shown here is derived from an EMBL/GenBank/DDBJ whole genome shotgun (WGS) entry which is preliminary data.</text>
</comment>
<gene>
    <name evidence="3" type="ORF">IPP15_21070</name>
</gene>
<dbReference type="PROSITE" id="PS50093">
    <property type="entry name" value="PKD"/>
    <property type="match status" value="1"/>
</dbReference>
<dbReference type="AlphaFoldDB" id="A0A9D7XVM1"/>
<feature type="domain" description="PKD" evidence="2">
    <location>
        <begin position="55"/>
        <end position="106"/>
    </location>
</feature>
<feature type="signal peptide" evidence="1">
    <location>
        <begin position="1"/>
        <end position="19"/>
    </location>
</feature>
<dbReference type="EMBL" id="JADKGY010000031">
    <property type="protein sequence ID" value="MBK9984822.1"/>
    <property type="molecule type" value="Genomic_DNA"/>
</dbReference>
<dbReference type="Proteomes" id="UP000808337">
    <property type="component" value="Unassembled WGS sequence"/>
</dbReference>
<evidence type="ECO:0000259" key="2">
    <source>
        <dbReference type="PROSITE" id="PS50093"/>
    </source>
</evidence>
<organism evidence="3 4">
    <name type="scientific">Candidatus Opimibacter skivensis</name>
    <dbReference type="NCBI Taxonomy" id="2982028"/>
    <lineage>
        <taxon>Bacteria</taxon>
        <taxon>Pseudomonadati</taxon>
        <taxon>Bacteroidota</taxon>
        <taxon>Saprospiria</taxon>
        <taxon>Saprospirales</taxon>
        <taxon>Saprospiraceae</taxon>
        <taxon>Candidatus Opimibacter</taxon>
    </lineage>
</organism>
<accession>A0A9D7XVM1</accession>
<proteinExistence type="predicted"/>